<dbReference type="Pfam" id="PF03454">
    <property type="entry name" value="MoeA_C"/>
    <property type="match status" value="1"/>
</dbReference>
<dbReference type="RefSeq" id="WP_062189073.1">
    <property type="nucleotide sequence ID" value="NZ_DF967965.1"/>
</dbReference>
<dbReference type="STRING" id="229919.GCA_001050195_00307"/>
<evidence type="ECO:0000256" key="2">
    <source>
        <dbReference type="ARBA" id="ARBA00005046"/>
    </source>
</evidence>
<keyword evidence="4 7" id="KW-0500">Molybdenum</keyword>
<comment type="pathway">
    <text evidence="2 7">Cofactor biosynthesis; molybdopterin biosynthesis.</text>
</comment>
<evidence type="ECO:0000256" key="5">
    <source>
        <dbReference type="ARBA" id="ARBA00023150"/>
    </source>
</evidence>
<dbReference type="PANTHER" id="PTHR10192:SF16">
    <property type="entry name" value="MOLYBDOPTERIN MOLYBDENUMTRANSFERASE"/>
    <property type="match status" value="1"/>
</dbReference>
<evidence type="ECO:0000256" key="7">
    <source>
        <dbReference type="RuleBase" id="RU365090"/>
    </source>
</evidence>
<dbReference type="PANTHER" id="PTHR10192">
    <property type="entry name" value="MOLYBDOPTERIN BIOSYNTHESIS PROTEIN"/>
    <property type="match status" value="1"/>
</dbReference>
<dbReference type="Proteomes" id="UP000264141">
    <property type="component" value="Unassembled WGS sequence"/>
</dbReference>
<dbReference type="Pfam" id="PF12727">
    <property type="entry name" value="PBP_like"/>
    <property type="match status" value="1"/>
</dbReference>
<dbReference type="Gene3D" id="2.40.340.10">
    <property type="entry name" value="MoeA, C-terminal, domain IV"/>
    <property type="match status" value="1"/>
</dbReference>
<dbReference type="InterPro" id="IPR038987">
    <property type="entry name" value="MoeA-like"/>
</dbReference>
<gene>
    <name evidence="9" type="ORF">DEQ80_11355</name>
</gene>
<proteinExistence type="inferred from homology"/>
<dbReference type="CDD" id="cd00887">
    <property type="entry name" value="MoeA"/>
    <property type="match status" value="1"/>
</dbReference>
<dbReference type="Gene3D" id="3.40.980.10">
    <property type="entry name" value="MoaB/Mog-like domain"/>
    <property type="match status" value="1"/>
</dbReference>
<dbReference type="Pfam" id="PF03453">
    <property type="entry name" value="MoeA_N"/>
    <property type="match status" value="1"/>
</dbReference>
<reference evidence="9 10" key="1">
    <citation type="journal article" date="2018" name="Nat. Biotechnol.">
        <title>A standardized bacterial taxonomy based on genome phylogeny substantially revises the tree of life.</title>
        <authorList>
            <person name="Parks D.H."/>
            <person name="Chuvochina M."/>
            <person name="Waite D.W."/>
            <person name="Rinke C."/>
            <person name="Skarshewski A."/>
            <person name="Chaumeil P.A."/>
            <person name="Hugenholtz P."/>
        </authorList>
    </citation>
    <scope>NUCLEOTIDE SEQUENCE [LARGE SCALE GENOMIC DNA]</scope>
    <source>
        <strain evidence="9">UBA8781</strain>
    </source>
</reference>
<comment type="cofactor">
    <cofactor evidence="7">
        <name>Mg(2+)</name>
        <dbReference type="ChEBI" id="CHEBI:18420"/>
    </cofactor>
</comment>
<dbReference type="GO" id="GO:0006777">
    <property type="term" value="P:Mo-molybdopterin cofactor biosynthetic process"/>
    <property type="evidence" value="ECO:0007669"/>
    <property type="project" value="UniProtKB-UniRule"/>
</dbReference>
<dbReference type="OrthoDB" id="9804758at2"/>
<name>A0A3D1JJM9_9CHLR</name>
<dbReference type="SUPFAM" id="SSF63867">
    <property type="entry name" value="MoeA C-terminal domain-like"/>
    <property type="match status" value="1"/>
</dbReference>
<evidence type="ECO:0000256" key="1">
    <source>
        <dbReference type="ARBA" id="ARBA00002901"/>
    </source>
</evidence>
<dbReference type="AlphaFoldDB" id="A0A3D1JJM9"/>
<evidence type="ECO:0000256" key="4">
    <source>
        <dbReference type="ARBA" id="ARBA00022505"/>
    </source>
</evidence>
<keyword evidence="7" id="KW-0808">Transferase</keyword>
<evidence type="ECO:0000313" key="9">
    <source>
        <dbReference type="EMBL" id="HCE18447.1"/>
    </source>
</evidence>
<dbReference type="EC" id="2.10.1.1" evidence="7"/>
<comment type="caution">
    <text evidence="9">The sequence shown here is derived from an EMBL/GenBank/DDBJ whole genome shotgun (WGS) entry which is preliminary data.</text>
</comment>
<dbReference type="InterPro" id="IPR036135">
    <property type="entry name" value="MoeA_linker/N_sf"/>
</dbReference>
<sequence>MSVYLHDIPLAQAKERFQQALEKAGLWGVLGVESIPLDEHAAGRTLAQPVWARLSSPHYHAAAMDGFALRAEHTSGALPSRPVALSIGEQARYVDTGDPLPEWANAVVPIEAVEPLDAHGQPASDPRHPHTIRLREPLPPWTHVRPMGEDIVATELVLPAGHTLRPIDLGALAASGNVQLQVARRPRVGVLPTGSELVPIGQPVKPGDIIEFNSVVLSAQVNEWGGTAIRYPITPDDQEQICQRVQQAAEECDLILLNAGSSAGAEDFSASVVARLGELLVHGVAVRPGHPVILGMIHRRTGGDIPIIGVPGYPVSAALTGEIFVRPLLDTWLGRAPREPVQIEACLTRKITSPPGDDDFVRVVVGKVDDTLLASPLSRGAGVITSLVRADGLAIIPRGIQGLEAGSSVRVNLYRSAGEIERTILAIGSHDPSLDLLAQELPRKNRRLVSANVGSLGGLVALRRGEAHLTGSHLLDPQSGEYNLPYIRQYLPDIPVTLVQWADRLQGLLVARGNPKKISSLEDLTREDVVFVNRQRGAGTRVLLDFHLSRLGIDPTAIRGYEHEEYTHLAVAAAVASGRADCGLGVLAAARALDLDFLPLFTEPYQLVIPTRHYESELLQPLIELMHSSSFQKLVQGLDGYDPSKMGQIVAKL</sequence>
<evidence type="ECO:0000256" key="6">
    <source>
        <dbReference type="ARBA" id="ARBA00047317"/>
    </source>
</evidence>
<dbReference type="SUPFAM" id="SSF53218">
    <property type="entry name" value="Molybdenum cofactor biosynthesis proteins"/>
    <property type="match status" value="1"/>
</dbReference>
<keyword evidence="7" id="KW-0479">Metal-binding</keyword>
<dbReference type="GO" id="GO:0061599">
    <property type="term" value="F:molybdopterin molybdotransferase activity"/>
    <property type="evidence" value="ECO:0007669"/>
    <property type="project" value="UniProtKB-UniRule"/>
</dbReference>
<dbReference type="UniPathway" id="UPA00344"/>
<organism evidence="9 10">
    <name type="scientific">Anaerolinea thermolimosa</name>
    <dbReference type="NCBI Taxonomy" id="229919"/>
    <lineage>
        <taxon>Bacteria</taxon>
        <taxon>Bacillati</taxon>
        <taxon>Chloroflexota</taxon>
        <taxon>Anaerolineae</taxon>
        <taxon>Anaerolineales</taxon>
        <taxon>Anaerolineaceae</taxon>
        <taxon>Anaerolinea</taxon>
    </lineage>
</organism>
<dbReference type="Gene3D" id="2.170.190.11">
    <property type="entry name" value="Molybdopterin biosynthesis moea protein, domain 3"/>
    <property type="match status" value="1"/>
</dbReference>
<evidence type="ECO:0000313" key="10">
    <source>
        <dbReference type="Proteomes" id="UP000264141"/>
    </source>
</evidence>
<evidence type="ECO:0000259" key="8">
    <source>
        <dbReference type="SMART" id="SM00852"/>
    </source>
</evidence>
<dbReference type="Gene3D" id="3.90.105.10">
    <property type="entry name" value="Molybdopterin biosynthesis moea protein, domain 2"/>
    <property type="match status" value="1"/>
</dbReference>
<dbReference type="InterPro" id="IPR024370">
    <property type="entry name" value="PBP_domain"/>
</dbReference>
<dbReference type="InterPro" id="IPR036688">
    <property type="entry name" value="MoeA_C_domain_IV_sf"/>
</dbReference>
<dbReference type="InterPro" id="IPR001453">
    <property type="entry name" value="MoaB/Mog_dom"/>
</dbReference>
<dbReference type="GO" id="GO:0005829">
    <property type="term" value="C:cytosol"/>
    <property type="evidence" value="ECO:0007669"/>
    <property type="project" value="TreeGrafter"/>
</dbReference>
<dbReference type="GO" id="GO:0046872">
    <property type="term" value="F:metal ion binding"/>
    <property type="evidence" value="ECO:0007669"/>
    <property type="project" value="UniProtKB-UniRule"/>
</dbReference>
<dbReference type="NCBIfam" id="NF011068">
    <property type="entry name" value="PRK14498.1"/>
    <property type="match status" value="1"/>
</dbReference>
<protein>
    <recommendedName>
        <fullName evidence="7">Molybdopterin molybdenumtransferase</fullName>
        <ecNumber evidence="7">2.10.1.1</ecNumber>
    </recommendedName>
</protein>
<comment type="function">
    <text evidence="1 7">Catalyzes the insertion of molybdate into adenylated molybdopterin with the concomitant release of AMP.</text>
</comment>
<comment type="catalytic activity">
    <reaction evidence="6">
        <text>adenylyl-molybdopterin + molybdate = Mo-molybdopterin + AMP + H(+)</text>
        <dbReference type="Rhea" id="RHEA:35047"/>
        <dbReference type="ChEBI" id="CHEBI:15378"/>
        <dbReference type="ChEBI" id="CHEBI:36264"/>
        <dbReference type="ChEBI" id="CHEBI:62727"/>
        <dbReference type="ChEBI" id="CHEBI:71302"/>
        <dbReference type="ChEBI" id="CHEBI:456215"/>
        <dbReference type="EC" id="2.10.1.1"/>
    </reaction>
</comment>
<dbReference type="InterPro" id="IPR036425">
    <property type="entry name" value="MoaB/Mog-like_dom_sf"/>
</dbReference>
<dbReference type="EMBL" id="DPBP01000042">
    <property type="protein sequence ID" value="HCE18447.1"/>
    <property type="molecule type" value="Genomic_DNA"/>
</dbReference>
<evidence type="ECO:0000256" key="3">
    <source>
        <dbReference type="ARBA" id="ARBA00010763"/>
    </source>
</evidence>
<keyword evidence="7" id="KW-0460">Magnesium</keyword>
<dbReference type="SUPFAM" id="SSF53850">
    <property type="entry name" value="Periplasmic binding protein-like II"/>
    <property type="match status" value="1"/>
</dbReference>
<accession>A0A3D1JJM9</accession>
<dbReference type="Gene3D" id="3.40.190.10">
    <property type="entry name" value="Periplasmic binding protein-like II"/>
    <property type="match status" value="1"/>
</dbReference>
<dbReference type="InterPro" id="IPR005110">
    <property type="entry name" value="MoeA_linker/N"/>
</dbReference>
<keyword evidence="5 7" id="KW-0501">Molybdenum cofactor biosynthesis</keyword>
<dbReference type="SMART" id="SM00852">
    <property type="entry name" value="MoCF_biosynth"/>
    <property type="match status" value="1"/>
</dbReference>
<dbReference type="Pfam" id="PF00994">
    <property type="entry name" value="MoCF_biosynth"/>
    <property type="match status" value="1"/>
</dbReference>
<feature type="domain" description="MoaB/Mog" evidence="8">
    <location>
        <begin position="189"/>
        <end position="331"/>
    </location>
</feature>
<dbReference type="InterPro" id="IPR005111">
    <property type="entry name" value="MoeA_C_domain_IV"/>
</dbReference>
<dbReference type="SUPFAM" id="SSF63882">
    <property type="entry name" value="MoeA N-terminal region -like"/>
    <property type="match status" value="1"/>
</dbReference>
<comment type="similarity">
    <text evidence="3 7">Belongs to the MoeA family.</text>
</comment>